<name>A0A5R9BVW9_9LACT</name>
<evidence type="ECO:0000313" key="3">
    <source>
        <dbReference type="EMBL" id="TLQ04042.1"/>
    </source>
</evidence>
<dbReference type="Gene3D" id="3.90.75.20">
    <property type="match status" value="1"/>
</dbReference>
<evidence type="ECO:0008006" key="5">
    <source>
        <dbReference type="Google" id="ProtNLM"/>
    </source>
</evidence>
<dbReference type="EMBL" id="VBTE01000094">
    <property type="protein sequence ID" value="TLQ04042.1"/>
    <property type="molecule type" value="Genomic_DNA"/>
</dbReference>
<reference evidence="3 4" key="1">
    <citation type="submission" date="2019-05" db="EMBL/GenBank/DDBJ databases">
        <title>The metagenome of a microbial culture collection derived from dairy environment covers the genomic content of the human microbiome.</title>
        <authorList>
            <person name="Roder T."/>
            <person name="Wuthrich D."/>
            <person name="Sattari Z."/>
            <person name="Von Ah U."/>
            <person name="Bar C."/>
            <person name="Ronchi F."/>
            <person name="Macpherson A.J."/>
            <person name="Ganal-Vonarburg S.C."/>
            <person name="Bruggmann R."/>
            <person name="Vergeres G."/>
        </authorList>
    </citation>
    <scope>NUCLEOTIDE SEQUENCE [LARGE SCALE GENOMIC DNA]</scope>
    <source>
        <strain evidence="3 4">FAM 24235</strain>
    </source>
</reference>
<gene>
    <name evidence="3" type="ORF">FEZ48_13840</name>
</gene>
<dbReference type="Gene3D" id="1.10.10.10">
    <property type="entry name" value="Winged helix-like DNA-binding domain superfamily/Winged helix DNA-binding domain"/>
    <property type="match status" value="1"/>
</dbReference>
<sequence length="221" mass="25084">MMNHDTIFHTIKESADDSKREEGYYMALIKQSIEWKDVKGFEGFYQINNVGKVYSCHSHKLLTAYESSDGYLRVNLSVRGKVKIKMLHVLVATAFLPNPQDLPVVNHIDGNKKNPLPHNLEWTTFSENSKHAFFHGLSKISDKAREKASENAKINGAKTTSRPVIQYSIDGRKIAVFSSIKEASRITGANDGRISHVCKRRKGMYTAGGFVWRYKDDPEFT</sequence>
<dbReference type="AlphaFoldDB" id="A0A5R9BVW9"/>
<protein>
    <recommendedName>
        <fullName evidence="5">HNH endonuclease</fullName>
    </recommendedName>
</protein>
<dbReference type="InterPro" id="IPR003647">
    <property type="entry name" value="Intron_nuc_1_rpt"/>
</dbReference>
<dbReference type="InterPro" id="IPR010902">
    <property type="entry name" value="NUMOD4"/>
</dbReference>
<feature type="domain" description="Nuclease-associated modular DNA-binding 1" evidence="1">
    <location>
        <begin position="162"/>
        <end position="195"/>
    </location>
</feature>
<accession>A0A5R9BVW9</accession>
<dbReference type="SUPFAM" id="SSF54060">
    <property type="entry name" value="His-Me finger endonucleases"/>
    <property type="match status" value="1"/>
</dbReference>
<dbReference type="SMART" id="SM00497">
    <property type="entry name" value="IENR1"/>
    <property type="match status" value="1"/>
</dbReference>
<dbReference type="Proteomes" id="UP000307201">
    <property type="component" value="Unassembled WGS sequence"/>
</dbReference>
<evidence type="ECO:0000259" key="1">
    <source>
        <dbReference type="Pfam" id="PF07453"/>
    </source>
</evidence>
<dbReference type="InterPro" id="IPR036388">
    <property type="entry name" value="WH-like_DNA-bd_sf"/>
</dbReference>
<evidence type="ECO:0000259" key="2">
    <source>
        <dbReference type="Pfam" id="PF07463"/>
    </source>
</evidence>
<dbReference type="SUPFAM" id="SSF64496">
    <property type="entry name" value="DNA-binding domain of intron-encoded endonucleases"/>
    <property type="match status" value="1"/>
</dbReference>
<organism evidence="3 4">
    <name type="scientific">Marinilactibacillus psychrotolerans</name>
    <dbReference type="NCBI Taxonomy" id="191770"/>
    <lineage>
        <taxon>Bacteria</taxon>
        <taxon>Bacillati</taxon>
        <taxon>Bacillota</taxon>
        <taxon>Bacilli</taxon>
        <taxon>Lactobacillales</taxon>
        <taxon>Carnobacteriaceae</taxon>
        <taxon>Marinilactibacillus</taxon>
    </lineage>
</organism>
<feature type="domain" description="NUMOD4" evidence="2">
    <location>
        <begin position="34"/>
        <end position="77"/>
    </location>
</feature>
<dbReference type="Pfam" id="PF07453">
    <property type="entry name" value="NUMOD1"/>
    <property type="match status" value="1"/>
</dbReference>
<dbReference type="InterPro" id="IPR044925">
    <property type="entry name" value="His-Me_finger_sf"/>
</dbReference>
<dbReference type="GO" id="GO:0016788">
    <property type="term" value="F:hydrolase activity, acting on ester bonds"/>
    <property type="evidence" value="ECO:0007669"/>
    <property type="project" value="InterPro"/>
</dbReference>
<proteinExistence type="predicted"/>
<dbReference type="OrthoDB" id="6631788at2"/>
<comment type="caution">
    <text evidence="3">The sequence shown here is derived from an EMBL/GenBank/DDBJ whole genome shotgun (WGS) entry which is preliminary data.</text>
</comment>
<dbReference type="Pfam" id="PF07463">
    <property type="entry name" value="NUMOD4"/>
    <property type="match status" value="1"/>
</dbReference>
<dbReference type="InterPro" id="IPR010896">
    <property type="entry name" value="NUMOD1"/>
</dbReference>
<evidence type="ECO:0000313" key="4">
    <source>
        <dbReference type="Proteomes" id="UP000307201"/>
    </source>
</evidence>